<sequence>MQGGIFHSCCSFTVIYGEQREKRSNTRRGGTRVPPWASSTALSAPYLPAGGRGGSMGSFCISTMRITLCLAPELNATPCWDGVYLERDGEREMSHNT</sequence>
<evidence type="ECO:0000313" key="1">
    <source>
        <dbReference type="EMBL" id="TNN37073.1"/>
    </source>
</evidence>
<dbReference type="EMBL" id="SRLO01001537">
    <property type="protein sequence ID" value="TNN37073.1"/>
    <property type="molecule type" value="Genomic_DNA"/>
</dbReference>
<organism evidence="1 2">
    <name type="scientific">Liparis tanakae</name>
    <name type="common">Tanaka's snailfish</name>
    <dbReference type="NCBI Taxonomy" id="230148"/>
    <lineage>
        <taxon>Eukaryota</taxon>
        <taxon>Metazoa</taxon>
        <taxon>Chordata</taxon>
        <taxon>Craniata</taxon>
        <taxon>Vertebrata</taxon>
        <taxon>Euteleostomi</taxon>
        <taxon>Actinopterygii</taxon>
        <taxon>Neopterygii</taxon>
        <taxon>Teleostei</taxon>
        <taxon>Neoteleostei</taxon>
        <taxon>Acanthomorphata</taxon>
        <taxon>Eupercaria</taxon>
        <taxon>Perciformes</taxon>
        <taxon>Cottioidei</taxon>
        <taxon>Cottales</taxon>
        <taxon>Liparidae</taxon>
        <taxon>Liparis</taxon>
    </lineage>
</organism>
<name>A0A4Z2F867_9TELE</name>
<comment type="caution">
    <text evidence="1">The sequence shown here is derived from an EMBL/GenBank/DDBJ whole genome shotgun (WGS) entry which is preliminary data.</text>
</comment>
<keyword evidence="2" id="KW-1185">Reference proteome</keyword>
<proteinExistence type="predicted"/>
<protein>
    <submittedName>
        <fullName evidence="1">Uncharacterized protein</fullName>
    </submittedName>
</protein>
<evidence type="ECO:0000313" key="2">
    <source>
        <dbReference type="Proteomes" id="UP000314294"/>
    </source>
</evidence>
<gene>
    <name evidence="1" type="ORF">EYF80_052769</name>
</gene>
<dbReference type="Proteomes" id="UP000314294">
    <property type="component" value="Unassembled WGS sequence"/>
</dbReference>
<reference evidence="1 2" key="1">
    <citation type="submission" date="2019-03" db="EMBL/GenBank/DDBJ databases">
        <title>First draft genome of Liparis tanakae, snailfish: a comprehensive survey of snailfish specific genes.</title>
        <authorList>
            <person name="Kim W."/>
            <person name="Song I."/>
            <person name="Jeong J.-H."/>
            <person name="Kim D."/>
            <person name="Kim S."/>
            <person name="Ryu S."/>
            <person name="Song J.Y."/>
            <person name="Lee S.K."/>
        </authorList>
    </citation>
    <scope>NUCLEOTIDE SEQUENCE [LARGE SCALE GENOMIC DNA]</scope>
    <source>
        <tissue evidence="1">Muscle</tissue>
    </source>
</reference>
<dbReference type="AlphaFoldDB" id="A0A4Z2F867"/>
<accession>A0A4Z2F867</accession>